<organism evidence="3 4">
    <name type="scientific">Mytilus coruscus</name>
    <name type="common">Sea mussel</name>
    <dbReference type="NCBI Taxonomy" id="42192"/>
    <lineage>
        <taxon>Eukaryota</taxon>
        <taxon>Metazoa</taxon>
        <taxon>Spiralia</taxon>
        <taxon>Lophotrochozoa</taxon>
        <taxon>Mollusca</taxon>
        <taxon>Bivalvia</taxon>
        <taxon>Autobranchia</taxon>
        <taxon>Pteriomorphia</taxon>
        <taxon>Mytilida</taxon>
        <taxon>Mytiloidea</taxon>
        <taxon>Mytilidae</taxon>
        <taxon>Mytilinae</taxon>
        <taxon>Mytilus</taxon>
    </lineage>
</organism>
<evidence type="ECO:0000259" key="2">
    <source>
        <dbReference type="PROSITE" id="PS50119"/>
    </source>
</evidence>
<keyword evidence="1" id="KW-0863">Zinc-finger</keyword>
<dbReference type="OrthoDB" id="10066958at2759"/>
<keyword evidence="1" id="KW-0479">Metal-binding</keyword>
<evidence type="ECO:0000313" key="4">
    <source>
        <dbReference type="Proteomes" id="UP000507470"/>
    </source>
</evidence>
<dbReference type="InterPro" id="IPR047153">
    <property type="entry name" value="TRIM45/56/19-like"/>
</dbReference>
<accession>A0A6J8EKL7</accession>
<name>A0A6J8EKL7_MYTCO</name>
<sequence length="329" mass="37775">MASSKMVICGPCQQGKVNTTADIWCYNCDEGLCSTCFSLHERLKLTHDHETIDIQIYKPSFASNNTECDTHCQQLRLYCPSHLMPCCDECISKIHSKCTGIKSLASVVNQTNIEESKKSVEKDITSILPFLDKMANNKSENIQRGEQQYQSIKESISIIRKEINKHLDHLEKKICREADTVWGQEKSKLIGFIQEIEDKKKSLNEMKEDLYSVKEHTSALQSFLELHQINHKLHQCQTYVEEQKKTVIEVDIYLKQNDEMQQIISKVQSLMSLGEVKVDETEIIGKEASLNREAQVESLEQLNINNMTMNNETKIETNSTDISYSYIPI</sequence>
<proteinExistence type="predicted"/>
<feature type="domain" description="B box-type" evidence="2">
    <location>
        <begin position="4"/>
        <end position="54"/>
    </location>
</feature>
<protein>
    <recommendedName>
        <fullName evidence="2">B box-type domain-containing protein</fullName>
    </recommendedName>
</protein>
<dbReference type="EMBL" id="CACVKT020009047">
    <property type="protein sequence ID" value="CAC5419631.1"/>
    <property type="molecule type" value="Genomic_DNA"/>
</dbReference>
<dbReference type="PROSITE" id="PS50119">
    <property type="entry name" value="ZF_BBOX"/>
    <property type="match status" value="1"/>
</dbReference>
<dbReference type="GO" id="GO:0008270">
    <property type="term" value="F:zinc ion binding"/>
    <property type="evidence" value="ECO:0007669"/>
    <property type="project" value="UniProtKB-KW"/>
</dbReference>
<dbReference type="InterPro" id="IPR000315">
    <property type="entry name" value="Znf_B-box"/>
</dbReference>
<evidence type="ECO:0000256" key="1">
    <source>
        <dbReference type="PROSITE-ProRule" id="PRU00024"/>
    </source>
</evidence>
<dbReference type="AlphaFoldDB" id="A0A6J8EKL7"/>
<gene>
    <name evidence="3" type="ORF">MCOR_51946</name>
</gene>
<dbReference type="PANTHER" id="PTHR25462">
    <property type="entry name" value="BONUS, ISOFORM C-RELATED"/>
    <property type="match status" value="1"/>
</dbReference>
<dbReference type="Proteomes" id="UP000507470">
    <property type="component" value="Unassembled WGS sequence"/>
</dbReference>
<keyword evidence="1" id="KW-0862">Zinc</keyword>
<evidence type="ECO:0000313" key="3">
    <source>
        <dbReference type="EMBL" id="CAC5419631.1"/>
    </source>
</evidence>
<dbReference type="GO" id="GO:0061630">
    <property type="term" value="F:ubiquitin protein ligase activity"/>
    <property type="evidence" value="ECO:0007669"/>
    <property type="project" value="TreeGrafter"/>
</dbReference>
<dbReference type="PANTHER" id="PTHR25462:SF296">
    <property type="entry name" value="MEIOTIC P26, ISOFORM F"/>
    <property type="match status" value="1"/>
</dbReference>
<reference evidence="3 4" key="1">
    <citation type="submission" date="2020-06" db="EMBL/GenBank/DDBJ databases">
        <authorList>
            <person name="Li R."/>
            <person name="Bekaert M."/>
        </authorList>
    </citation>
    <scope>NUCLEOTIDE SEQUENCE [LARGE SCALE GENOMIC DNA]</scope>
    <source>
        <strain evidence="4">wild</strain>
    </source>
</reference>
<keyword evidence="4" id="KW-1185">Reference proteome</keyword>